<keyword evidence="12" id="KW-0812">Transmembrane</keyword>
<keyword evidence="4" id="KW-0217">Developmental protein</keyword>
<dbReference type="PROSITE" id="PS51294">
    <property type="entry name" value="HTH_MYB"/>
    <property type="match status" value="1"/>
</dbReference>
<dbReference type="InterPro" id="IPR005804">
    <property type="entry name" value="FA_desaturase_dom"/>
</dbReference>
<comment type="similarity">
    <text evidence="3">Belongs to the fatty acid desaturase type 1 family.</text>
</comment>
<dbReference type="SMART" id="SM00717">
    <property type="entry name" value="SANT"/>
    <property type="match status" value="1"/>
</dbReference>
<evidence type="ECO:0000256" key="6">
    <source>
        <dbReference type="ARBA" id="ARBA00023002"/>
    </source>
</evidence>
<keyword evidence="12" id="KW-0472">Membrane</keyword>
<feature type="region of interest" description="Disordered" evidence="11">
    <location>
        <begin position="624"/>
        <end position="663"/>
    </location>
</feature>
<dbReference type="Pfam" id="PF00487">
    <property type="entry name" value="FA_desaturase"/>
    <property type="match status" value="1"/>
</dbReference>
<dbReference type="GO" id="GO:0000902">
    <property type="term" value="P:cell morphogenesis"/>
    <property type="evidence" value="ECO:0007669"/>
    <property type="project" value="UniProtKB-ARBA"/>
</dbReference>
<keyword evidence="7" id="KW-0805">Transcription regulation</keyword>
<name>A0A6L2JYL6_TANCI</name>
<dbReference type="PANTHER" id="PTHR32100">
    <property type="entry name" value="OMEGA-6 FATTY ACID DESATURASE, CHLOROPLASTIC"/>
    <property type="match status" value="1"/>
</dbReference>
<evidence type="ECO:0000256" key="2">
    <source>
        <dbReference type="ARBA" id="ARBA00004370"/>
    </source>
</evidence>
<dbReference type="CDD" id="cd00303">
    <property type="entry name" value="retropepsin_like"/>
    <property type="match status" value="1"/>
</dbReference>
<evidence type="ECO:0000259" key="14">
    <source>
        <dbReference type="PROSITE" id="PS51294"/>
    </source>
</evidence>
<dbReference type="InterPro" id="IPR009057">
    <property type="entry name" value="Homeodomain-like_sf"/>
</dbReference>
<feature type="compositionally biased region" description="Basic residues" evidence="11">
    <location>
        <begin position="624"/>
        <end position="636"/>
    </location>
</feature>
<dbReference type="InterPro" id="IPR017930">
    <property type="entry name" value="Myb_dom"/>
</dbReference>
<keyword evidence="8" id="KW-0238">DNA-binding</keyword>
<evidence type="ECO:0000256" key="1">
    <source>
        <dbReference type="ARBA" id="ARBA00004123"/>
    </source>
</evidence>
<evidence type="ECO:0000313" key="15">
    <source>
        <dbReference type="EMBL" id="GEU42198.1"/>
    </source>
</evidence>
<dbReference type="PROSITE" id="PS50090">
    <property type="entry name" value="MYB_LIKE"/>
    <property type="match status" value="1"/>
</dbReference>
<keyword evidence="10" id="KW-0539">Nucleus</keyword>
<keyword evidence="5" id="KW-0677">Repeat</keyword>
<dbReference type="InterPro" id="IPR001005">
    <property type="entry name" value="SANT/Myb"/>
</dbReference>
<dbReference type="GO" id="GO:0016491">
    <property type="term" value="F:oxidoreductase activity"/>
    <property type="evidence" value="ECO:0007669"/>
    <property type="project" value="UniProtKB-KW"/>
</dbReference>
<evidence type="ECO:0000256" key="9">
    <source>
        <dbReference type="ARBA" id="ARBA00023163"/>
    </source>
</evidence>
<dbReference type="Pfam" id="PF03732">
    <property type="entry name" value="Retrotrans_gag"/>
    <property type="match status" value="1"/>
</dbReference>
<dbReference type="GO" id="GO:0005634">
    <property type="term" value="C:nucleus"/>
    <property type="evidence" value="ECO:0007669"/>
    <property type="project" value="UniProtKB-SubCell"/>
</dbReference>
<dbReference type="InterPro" id="IPR005162">
    <property type="entry name" value="Retrotrans_gag_dom"/>
</dbReference>
<dbReference type="Pfam" id="PF00249">
    <property type="entry name" value="Myb_DNA-binding"/>
    <property type="match status" value="1"/>
</dbReference>
<keyword evidence="12" id="KW-1133">Transmembrane helix</keyword>
<accession>A0A6L2JYL6</accession>
<feature type="compositionally biased region" description="Low complexity" evidence="11">
    <location>
        <begin position="638"/>
        <end position="653"/>
    </location>
</feature>
<protein>
    <submittedName>
        <fullName evidence="15">Plastid delta12-fatty acid acetylenase</fullName>
    </submittedName>
</protein>
<feature type="domain" description="Myb-like" evidence="13">
    <location>
        <begin position="541"/>
        <end position="591"/>
    </location>
</feature>
<feature type="transmembrane region" description="Helical" evidence="12">
    <location>
        <begin position="78"/>
        <end position="100"/>
    </location>
</feature>
<dbReference type="Gene3D" id="1.10.10.60">
    <property type="entry name" value="Homeodomain-like"/>
    <property type="match status" value="2"/>
</dbReference>
<dbReference type="Gene3D" id="2.40.70.10">
    <property type="entry name" value="Acid Proteases"/>
    <property type="match status" value="1"/>
</dbReference>
<evidence type="ECO:0000256" key="8">
    <source>
        <dbReference type="ARBA" id="ARBA00023125"/>
    </source>
</evidence>
<feature type="transmembrane region" description="Helical" evidence="12">
    <location>
        <begin position="120"/>
        <end position="139"/>
    </location>
</feature>
<dbReference type="CDD" id="cd00167">
    <property type="entry name" value="SANT"/>
    <property type="match status" value="1"/>
</dbReference>
<gene>
    <name evidence="15" type="ORF">Tci_014176</name>
</gene>
<keyword evidence="9" id="KW-0804">Transcription</keyword>
<dbReference type="InterPro" id="IPR021109">
    <property type="entry name" value="Peptidase_aspartic_dom_sf"/>
</dbReference>
<dbReference type="EMBL" id="BKCJ010001538">
    <property type="protein sequence ID" value="GEU42198.1"/>
    <property type="molecule type" value="Genomic_DNA"/>
</dbReference>
<dbReference type="InterPro" id="IPR012171">
    <property type="entry name" value="Fatty_acid_desaturase"/>
</dbReference>
<organism evidence="15">
    <name type="scientific">Tanacetum cinerariifolium</name>
    <name type="common">Dalmatian daisy</name>
    <name type="synonym">Chrysanthemum cinerariifolium</name>
    <dbReference type="NCBI Taxonomy" id="118510"/>
    <lineage>
        <taxon>Eukaryota</taxon>
        <taxon>Viridiplantae</taxon>
        <taxon>Streptophyta</taxon>
        <taxon>Embryophyta</taxon>
        <taxon>Tracheophyta</taxon>
        <taxon>Spermatophyta</taxon>
        <taxon>Magnoliopsida</taxon>
        <taxon>eudicotyledons</taxon>
        <taxon>Gunneridae</taxon>
        <taxon>Pentapetalae</taxon>
        <taxon>asterids</taxon>
        <taxon>campanulids</taxon>
        <taxon>Asterales</taxon>
        <taxon>Asteraceae</taxon>
        <taxon>Asteroideae</taxon>
        <taxon>Anthemideae</taxon>
        <taxon>Anthemidinae</taxon>
        <taxon>Tanacetum</taxon>
    </lineage>
</organism>
<sequence>MGAGGRMLDSSDHEVKDILKRVPVDPPFSLSDLKKAIPAYCFERSVIHSSYYVVHDLIVTYVFYFLANTYIPLLPTPLAYLAWPVYWFCQASILTGLWVIGHECGHHAFSEYQWIDDTVVVSDIGILALMYAIKLLVAAKGAAWVACMYGVPVLEMGAGGRMSDSPNRAKDGILKRVPTDPPFSLTNTYIPLLPTPLAYLAWPVYWFCQASILTGLWVIGHECGHHAFSEYQLVDDIVGFVLHSALFTPYFSWKYSHRSHHANTNSLDNDEVYIPKRKSKVMIYSKVLNNPPGRVFTLVFRLTLGFPLYLLTNVSGKKYERFANHFDPLSPIFTESERIQVVLSDLGIIGVVYALKLLVATKGFTWVMCMYGIPVIGVHAFFVLITYLHHTHLSLPHYDSTEWKWIKGALSTIDRDFGFLNRVFHDVTHTHVLHHLISYIPHYHAKEARDAIKPVLGDYYKIDRTPIFKAMWREAKECMYIEPDQDSEHKDNPSSPSPAVVDLPTNTCCCRALPPSAMRQLTIGLQRCGKSCRLRWTNYLRPDIKRGKFSLQEEQTIIQLHALLGNRWSAIATYLPKTTENEIKDYWNTHLKRRLTKMGFDSLSHKPKIDTLFCNEYDKKRTKFKQNRAQNRKRGKVNSQKSTKSQTRQSRSQRNQKVKKNKEEGLKLPLSKVVYKEGLKMHRNRRRSKQPFILEESPIDTMADQRTMAELLRAPTGGYAEAIVVPLILAEQFELKHSLINMMTSDQFFGLEKDNPHDHIRWFNKITSTIKYKDVPNSAIKLMLFSFSLAWAARRWLEKEPLRSHTWEDLVSKFINKFFPPSRTTNLRNEILNFLQWFDESFHEAWDRYKDLLRACPHHGFTELHQRDTFYNALNPTDQDSLNAVAGGNLLERRTQDVLMIIENKSKVRNSQNKSIVSQVKSCDVNSNSSSEIAKLTHAVNQQTRAMTTAMMAILKQFQATPPPASVKAVKEIYVTCGGVHPYYQCLAAGGNTFPELRDNIQGYVSAAAVNYNQGNFGYRPPGSGSLPSNTVANPKGKLKASTTRSGLVLDGPIVHTPRPFINPKEDERLHVNITLADALILIPKYQKMTKALLSNKKKHQELANTPLNENCSTVILKKLLEKLGDPGKFLIPCSFSELKCKALADLGASINLMTLSFWKKLGLPKLISTRMTFELANRAICTLARIPRDVFVPVGNEEMILRDGNERLTFNMRHDTSSYSNQPQKESINLINVFNESSEDFHEDLFSNQPSGNLTFSSHPELTSPEVQNDIFDLERGNVLFKKLLDLDSTKDLHPPLHDNPLSYTTTYSSSPNSLLDELTDELALITFPLKYDDDLQLDVESDLKEIEFLLHQDIDSSLKDSIDQSNLANHADNLVDSFLEMFTDEHVLDYSSPSIFDEYDDDFLEVESDAENVYDDPFDSKGEKIKESKLLIDELDLPCDFLLPSEYDSFIS</sequence>
<feature type="transmembrane region" description="Helical" evidence="12">
    <location>
        <begin position="366"/>
        <end position="388"/>
    </location>
</feature>
<dbReference type="GO" id="GO:0006629">
    <property type="term" value="P:lipid metabolic process"/>
    <property type="evidence" value="ECO:0007669"/>
    <property type="project" value="InterPro"/>
</dbReference>
<dbReference type="FunFam" id="1.10.10.60:FF:000099">
    <property type="entry name" value="MYB transcription factor"/>
    <property type="match status" value="1"/>
</dbReference>
<evidence type="ECO:0000256" key="11">
    <source>
        <dbReference type="SAM" id="MobiDB-lite"/>
    </source>
</evidence>
<feature type="domain" description="HTH myb-type" evidence="14">
    <location>
        <begin position="541"/>
        <end position="595"/>
    </location>
</feature>
<evidence type="ECO:0000256" key="4">
    <source>
        <dbReference type="ARBA" id="ARBA00022473"/>
    </source>
</evidence>
<evidence type="ECO:0000259" key="13">
    <source>
        <dbReference type="PROSITE" id="PS50090"/>
    </source>
</evidence>
<evidence type="ECO:0000256" key="12">
    <source>
        <dbReference type="SAM" id="Phobius"/>
    </source>
</evidence>
<feature type="transmembrane region" description="Helical" evidence="12">
    <location>
        <begin position="52"/>
        <end position="71"/>
    </location>
</feature>
<proteinExistence type="inferred from homology"/>
<dbReference type="SUPFAM" id="SSF46689">
    <property type="entry name" value="Homeodomain-like"/>
    <property type="match status" value="1"/>
</dbReference>
<dbReference type="CDD" id="cd01060">
    <property type="entry name" value="Membrane-FADS-like"/>
    <property type="match status" value="1"/>
</dbReference>
<evidence type="ECO:0000256" key="7">
    <source>
        <dbReference type="ARBA" id="ARBA00023015"/>
    </source>
</evidence>
<evidence type="ECO:0000256" key="5">
    <source>
        <dbReference type="ARBA" id="ARBA00022737"/>
    </source>
</evidence>
<comment type="caution">
    <text evidence="15">The sequence shown here is derived from an EMBL/GenBank/DDBJ whole genome shotgun (WGS) entry which is preliminary data.</text>
</comment>
<dbReference type="GO" id="GO:1901957">
    <property type="term" value="P:regulation of cutin biosynthetic process"/>
    <property type="evidence" value="ECO:0007669"/>
    <property type="project" value="UniProtKB-ARBA"/>
</dbReference>
<evidence type="ECO:0000256" key="10">
    <source>
        <dbReference type="ARBA" id="ARBA00023242"/>
    </source>
</evidence>
<comment type="subcellular location">
    <subcellularLocation>
        <location evidence="2">Membrane</location>
    </subcellularLocation>
    <subcellularLocation>
        <location evidence="1">Nucleus</location>
    </subcellularLocation>
</comment>
<evidence type="ECO:0000256" key="3">
    <source>
        <dbReference type="ARBA" id="ARBA00009295"/>
    </source>
</evidence>
<keyword evidence="6" id="KW-0560">Oxidoreductase</keyword>
<dbReference type="GO" id="GO:0016020">
    <property type="term" value="C:membrane"/>
    <property type="evidence" value="ECO:0007669"/>
    <property type="project" value="UniProtKB-SubCell"/>
</dbReference>
<reference evidence="15" key="1">
    <citation type="journal article" date="2019" name="Sci. Rep.">
        <title>Draft genome of Tanacetum cinerariifolium, the natural source of mosquito coil.</title>
        <authorList>
            <person name="Yamashiro T."/>
            <person name="Shiraishi A."/>
            <person name="Satake H."/>
            <person name="Nakayama K."/>
        </authorList>
    </citation>
    <scope>NUCLEOTIDE SEQUENCE</scope>
</reference>
<dbReference type="GO" id="GO:0003677">
    <property type="term" value="F:DNA binding"/>
    <property type="evidence" value="ECO:0007669"/>
    <property type="project" value="UniProtKB-KW"/>
</dbReference>
<dbReference type="CDD" id="cd03507">
    <property type="entry name" value="Delta12-FADS-like"/>
    <property type="match status" value="1"/>
</dbReference>